<name>A0A076MKM5_AMYME</name>
<dbReference type="OrthoDB" id="9803968at2"/>
<dbReference type="GO" id="GO:0006631">
    <property type="term" value="P:fatty acid metabolic process"/>
    <property type="evidence" value="ECO:0007669"/>
    <property type="project" value="TreeGrafter"/>
</dbReference>
<dbReference type="PANTHER" id="PTHR43201">
    <property type="entry name" value="ACYL-COA SYNTHETASE"/>
    <property type="match status" value="1"/>
</dbReference>
<accession>A0A076MKM5</accession>
<evidence type="ECO:0000313" key="5">
    <source>
        <dbReference type="EMBL" id="AIJ21289.1"/>
    </source>
</evidence>
<dbReference type="EMBL" id="CP009110">
    <property type="protein sequence ID" value="AIJ21289.1"/>
    <property type="molecule type" value="Genomic_DNA"/>
</dbReference>
<dbReference type="InterPro" id="IPR045851">
    <property type="entry name" value="AMP-bd_C_sf"/>
</dbReference>
<evidence type="ECO:0000256" key="1">
    <source>
        <dbReference type="ARBA" id="ARBA00006432"/>
    </source>
</evidence>
<protein>
    <submittedName>
        <fullName evidence="5">Long-chain-fatty-acid--CoA ligase</fullName>
    </submittedName>
</protein>
<feature type="domain" description="AMP-binding enzyme C-terminal" evidence="4">
    <location>
        <begin position="435"/>
        <end position="510"/>
    </location>
</feature>
<dbReference type="GO" id="GO:0031956">
    <property type="term" value="F:medium-chain fatty acid-CoA ligase activity"/>
    <property type="evidence" value="ECO:0007669"/>
    <property type="project" value="TreeGrafter"/>
</dbReference>
<dbReference type="Gene3D" id="3.30.300.30">
    <property type="match status" value="1"/>
</dbReference>
<dbReference type="PROSITE" id="PS00455">
    <property type="entry name" value="AMP_BINDING"/>
    <property type="match status" value="1"/>
</dbReference>
<dbReference type="Proteomes" id="UP000062973">
    <property type="component" value="Chromosome"/>
</dbReference>
<evidence type="ECO:0000259" key="4">
    <source>
        <dbReference type="Pfam" id="PF13193"/>
    </source>
</evidence>
<dbReference type="Gene3D" id="3.40.50.12780">
    <property type="entry name" value="N-terminal domain of ligase-like"/>
    <property type="match status" value="1"/>
</dbReference>
<dbReference type="RefSeq" id="WP_017987155.1">
    <property type="nucleotide sequence ID" value="NZ_AQUL01000001.1"/>
</dbReference>
<dbReference type="InterPro" id="IPR025110">
    <property type="entry name" value="AMP-bd_C"/>
</dbReference>
<keyword evidence="2 5" id="KW-0436">Ligase</keyword>
<dbReference type="PANTHER" id="PTHR43201:SF5">
    <property type="entry name" value="MEDIUM-CHAIN ACYL-COA LIGASE ACSF2, MITOCHONDRIAL"/>
    <property type="match status" value="1"/>
</dbReference>
<dbReference type="HOGENOM" id="CLU_000022_59_7_11"/>
<dbReference type="Pfam" id="PF00501">
    <property type="entry name" value="AMP-binding"/>
    <property type="match status" value="1"/>
</dbReference>
<evidence type="ECO:0000256" key="2">
    <source>
        <dbReference type="ARBA" id="ARBA00022598"/>
    </source>
</evidence>
<sequence length="532" mass="57625">MSDTAASIPATLRATAARYPEQEAIVDGAVRLTYRELDRAVLDACRALIGMGVHEGDRVAVWAQNCWQWCVVELAVLAARAVAVPINTRFRGKEAAELLDNSRAVALFTTSGFLDVDYAAMLRQAAPSHADLPIVVMSGEVSEKDITWEQFLEHGTTVPEEDALKRVADLRADEISDIMYTSGTTGVPKGVIQTHGKNLLAMKALGAALGFRPGDRNLVLAPLFAQFGMRAGLYMGLMHAAATILESAFDPDAIIDLVERERVTVLPGPPTILAAFLTPKARQRDLSSLRIALTGSTVIPEELVIGLLENNIFDNVLTAYGLTEACGPVSVSSLQDSPATVSQYAGRVLEHLEFRVVDAEGRTMSAGEQGEFLVRGPTVMSGYLNDPEQSAKAVNPEGWLHTGDVGLVDPGGYVKVTGRLKDMFIVGGFNVYPAEVENSIREHEGVREVALVGIPDERLGEVGAAFIVCERGYEFDETALREWCRSALANFKVPRMFLRTEELPLNSSLKVDKKVLAERALEMCRARAGQAG</sequence>
<gene>
    <name evidence="5" type="ORF">AMETH_1197</name>
</gene>
<evidence type="ECO:0000313" key="6">
    <source>
        <dbReference type="Proteomes" id="UP000062973"/>
    </source>
</evidence>
<dbReference type="InterPro" id="IPR020845">
    <property type="entry name" value="AMP-binding_CS"/>
</dbReference>
<comment type="similarity">
    <text evidence="1">Belongs to the ATP-dependent AMP-binding enzyme family.</text>
</comment>
<dbReference type="Pfam" id="PF13193">
    <property type="entry name" value="AMP-binding_C"/>
    <property type="match status" value="1"/>
</dbReference>
<dbReference type="InterPro" id="IPR042099">
    <property type="entry name" value="ANL_N_sf"/>
</dbReference>
<organism evidence="5 6">
    <name type="scientific">Amycolatopsis methanolica 239</name>
    <dbReference type="NCBI Taxonomy" id="1068978"/>
    <lineage>
        <taxon>Bacteria</taxon>
        <taxon>Bacillati</taxon>
        <taxon>Actinomycetota</taxon>
        <taxon>Actinomycetes</taxon>
        <taxon>Pseudonocardiales</taxon>
        <taxon>Pseudonocardiaceae</taxon>
        <taxon>Amycolatopsis</taxon>
        <taxon>Amycolatopsis methanolica group</taxon>
    </lineage>
</organism>
<reference evidence="5 6" key="1">
    <citation type="submission" date="2014-07" db="EMBL/GenBank/DDBJ databases">
        <title>Whole Genome Sequence of the Amycolatopsis methanolica 239.</title>
        <authorList>
            <person name="Tang B."/>
        </authorList>
    </citation>
    <scope>NUCLEOTIDE SEQUENCE [LARGE SCALE GENOMIC DNA]</scope>
    <source>
        <strain evidence="5 6">239</strain>
    </source>
</reference>
<dbReference type="KEGG" id="amq:AMETH_1197"/>
<dbReference type="eggNOG" id="COG0318">
    <property type="taxonomic scope" value="Bacteria"/>
</dbReference>
<evidence type="ECO:0000259" key="3">
    <source>
        <dbReference type="Pfam" id="PF00501"/>
    </source>
</evidence>
<dbReference type="InterPro" id="IPR000873">
    <property type="entry name" value="AMP-dep_synth/lig_dom"/>
</dbReference>
<dbReference type="STRING" id="1068978.AMETH_1197"/>
<keyword evidence="6" id="KW-1185">Reference proteome</keyword>
<dbReference type="SUPFAM" id="SSF56801">
    <property type="entry name" value="Acetyl-CoA synthetase-like"/>
    <property type="match status" value="1"/>
</dbReference>
<proteinExistence type="inferred from homology"/>
<dbReference type="PATRIC" id="fig|1068978.7.peg.1261"/>
<feature type="domain" description="AMP-dependent synthetase/ligase" evidence="3">
    <location>
        <begin position="13"/>
        <end position="384"/>
    </location>
</feature>
<dbReference type="AlphaFoldDB" id="A0A076MKM5"/>